<dbReference type="Gene3D" id="3.30.160.60">
    <property type="entry name" value="Classic Zinc Finger"/>
    <property type="match status" value="2"/>
</dbReference>
<evidence type="ECO:0000256" key="3">
    <source>
        <dbReference type="ARBA" id="ARBA00022771"/>
    </source>
</evidence>
<keyword evidence="1" id="KW-0479">Metal-binding</keyword>
<keyword evidence="3 5" id="KW-0863">Zinc-finger</keyword>
<dbReference type="GO" id="GO:0000981">
    <property type="term" value="F:DNA-binding transcription factor activity, RNA polymerase II-specific"/>
    <property type="evidence" value="ECO:0007669"/>
    <property type="project" value="TreeGrafter"/>
</dbReference>
<gene>
    <name evidence="7" type="ORF">NQ314_018460</name>
</gene>
<keyword evidence="8" id="KW-1185">Reference proteome</keyword>
<dbReference type="AlphaFoldDB" id="A0AAV8WQV1"/>
<dbReference type="PANTHER" id="PTHR24379:SF127">
    <property type="entry name" value="BLOODY FINGERS-RELATED"/>
    <property type="match status" value="1"/>
</dbReference>
<dbReference type="InterPro" id="IPR013087">
    <property type="entry name" value="Znf_C2H2_type"/>
</dbReference>
<keyword evidence="2" id="KW-0677">Repeat</keyword>
<dbReference type="EMBL" id="JANEYF010005208">
    <property type="protein sequence ID" value="KAJ8928889.1"/>
    <property type="molecule type" value="Genomic_DNA"/>
</dbReference>
<proteinExistence type="predicted"/>
<dbReference type="GO" id="GO:0000977">
    <property type="term" value="F:RNA polymerase II transcription regulatory region sequence-specific DNA binding"/>
    <property type="evidence" value="ECO:0007669"/>
    <property type="project" value="TreeGrafter"/>
</dbReference>
<comment type="caution">
    <text evidence="7">The sequence shown here is derived from an EMBL/GenBank/DDBJ whole genome shotgun (WGS) entry which is preliminary data.</text>
</comment>
<dbReference type="Proteomes" id="UP001162156">
    <property type="component" value="Unassembled WGS sequence"/>
</dbReference>
<name>A0AAV8WQV1_9CUCU</name>
<protein>
    <recommendedName>
        <fullName evidence="6">C2H2-type domain-containing protein</fullName>
    </recommendedName>
</protein>
<reference evidence="7" key="1">
    <citation type="journal article" date="2023" name="Insect Mol. Biol.">
        <title>Genome sequencing provides insights into the evolution of gene families encoding plant cell wall-degrading enzymes in longhorned beetles.</title>
        <authorList>
            <person name="Shin N.R."/>
            <person name="Okamura Y."/>
            <person name="Kirsch R."/>
            <person name="Pauchet Y."/>
        </authorList>
    </citation>
    <scope>NUCLEOTIDE SEQUENCE</scope>
    <source>
        <strain evidence="7">RBIC_L_NR</strain>
    </source>
</reference>
<dbReference type="GO" id="GO:0005634">
    <property type="term" value="C:nucleus"/>
    <property type="evidence" value="ECO:0007669"/>
    <property type="project" value="TreeGrafter"/>
</dbReference>
<evidence type="ECO:0000313" key="7">
    <source>
        <dbReference type="EMBL" id="KAJ8928889.1"/>
    </source>
</evidence>
<evidence type="ECO:0000259" key="6">
    <source>
        <dbReference type="PROSITE" id="PS50157"/>
    </source>
</evidence>
<evidence type="ECO:0000313" key="8">
    <source>
        <dbReference type="Proteomes" id="UP001162156"/>
    </source>
</evidence>
<feature type="domain" description="C2H2-type" evidence="6">
    <location>
        <begin position="106"/>
        <end position="134"/>
    </location>
</feature>
<evidence type="ECO:0000256" key="2">
    <source>
        <dbReference type="ARBA" id="ARBA00022737"/>
    </source>
</evidence>
<dbReference type="GO" id="GO:0008270">
    <property type="term" value="F:zinc ion binding"/>
    <property type="evidence" value="ECO:0007669"/>
    <property type="project" value="UniProtKB-KW"/>
</dbReference>
<evidence type="ECO:0000256" key="1">
    <source>
        <dbReference type="ARBA" id="ARBA00022723"/>
    </source>
</evidence>
<dbReference type="PANTHER" id="PTHR24379">
    <property type="entry name" value="KRAB AND ZINC FINGER DOMAIN-CONTAINING"/>
    <property type="match status" value="1"/>
</dbReference>
<evidence type="ECO:0000256" key="5">
    <source>
        <dbReference type="PROSITE-ProRule" id="PRU00042"/>
    </source>
</evidence>
<evidence type="ECO:0000256" key="4">
    <source>
        <dbReference type="ARBA" id="ARBA00022833"/>
    </source>
</evidence>
<dbReference type="PROSITE" id="PS00028">
    <property type="entry name" value="ZINC_FINGER_C2H2_1"/>
    <property type="match status" value="3"/>
</dbReference>
<keyword evidence="4" id="KW-0862">Zinc</keyword>
<sequence>MNTEQCSICLEKYYSTVSVDDSDEYNVKWFTKLQFIVPELEWLEEYQICESCKTQLEKAWGFKKLVLNLEAERRLKLEKRETYLNEENIDFKDNCDIEYYYEEKGISCEICSTLFTTQTQLQQHKLQIHSEDSFFEKAPQYNNGLKALTENEDTITARNSIIFTCYDCSIDFITKKDLLFHVENEHDQSNLCVICEKSCPTKTILQNHMRDEHKIEIYKEYSCSFCPVKFESEAKLTKHASLCSSKFQCSICTQVYSTKKLLNAHIKLCKNKKRSDKLLHQCHTCKNFYTTEKNLNLHKIWCVKEKQENDLGAVVNHNCDICVIKFDSVEEYNSHNISKHNPQKRN</sequence>
<accession>A0AAV8WQV1</accession>
<dbReference type="PROSITE" id="PS50157">
    <property type="entry name" value="ZINC_FINGER_C2H2_2"/>
    <property type="match status" value="1"/>
</dbReference>
<dbReference type="SMART" id="SM00355">
    <property type="entry name" value="ZnF_C2H2"/>
    <property type="match status" value="7"/>
</dbReference>
<organism evidence="7 8">
    <name type="scientific">Rhamnusium bicolor</name>
    <dbReference type="NCBI Taxonomy" id="1586634"/>
    <lineage>
        <taxon>Eukaryota</taxon>
        <taxon>Metazoa</taxon>
        <taxon>Ecdysozoa</taxon>
        <taxon>Arthropoda</taxon>
        <taxon>Hexapoda</taxon>
        <taxon>Insecta</taxon>
        <taxon>Pterygota</taxon>
        <taxon>Neoptera</taxon>
        <taxon>Endopterygota</taxon>
        <taxon>Coleoptera</taxon>
        <taxon>Polyphaga</taxon>
        <taxon>Cucujiformia</taxon>
        <taxon>Chrysomeloidea</taxon>
        <taxon>Cerambycidae</taxon>
        <taxon>Lepturinae</taxon>
        <taxon>Rhagiini</taxon>
        <taxon>Rhamnusium</taxon>
    </lineage>
</organism>
<dbReference type="Pfam" id="PF00096">
    <property type="entry name" value="zf-C2H2"/>
    <property type="match status" value="1"/>
</dbReference>